<dbReference type="Proteomes" id="UP000314294">
    <property type="component" value="Unassembled WGS sequence"/>
</dbReference>
<dbReference type="InterPro" id="IPR055356">
    <property type="entry name" value="ZP-N"/>
</dbReference>
<protein>
    <submittedName>
        <fullName evidence="5">Oncoprotein-induced transcript 3 protein</fullName>
    </submittedName>
</protein>
<dbReference type="Pfam" id="PF00100">
    <property type="entry name" value="Zona_pellucida"/>
    <property type="match status" value="1"/>
</dbReference>
<feature type="transmembrane region" description="Helical" evidence="3">
    <location>
        <begin position="371"/>
        <end position="392"/>
    </location>
</feature>
<evidence type="ECO:0000256" key="1">
    <source>
        <dbReference type="ARBA" id="ARBA00022729"/>
    </source>
</evidence>
<dbReference type="EMBL" id="SRLO01005780">
    <property type="protein sequence ID" value="TNN29322.1"/>
    <property type="molecule type" value="Genomic_DNA"/>
</dbReference>
<gene>
    <name evidence="5" type="primary">OIT3_1</name>
    <name evidence="5" type="ORF">EYF80_060530</name>
</gene>
<dbReference type="PANTHER" id="PTHR14002">
    <property type="entry name" value="ENDOGLIN/TGF-BETA RECEPTOR TYPE III"/>
    <property type="match status" value="1"/>
</dbReference>
<sequence>MSKVFTDQPEGQAQLTLSWTPQPRDLYRSVPVCFTAETKETQSDMRCVVVMATQSPLTQGIVSVTCSPNKMVVALEKASMPGIDVNFLQLLDSSCSLTANATHIVGVTSFTACGTELQEQGDFLVFKNQINSFVLPGEVIVRRKELKIDISCQFPKSVSISSYFNIHKSDYVFTESSFGSFGYTFEIFTDGTFTSNVAPAAYPVEVKLLDMVYMGIQAESDLPNVSLFVESCKATPDDNPNNVIFYDLIKNGCQRDETFKIYPSNQMSYNFEVQVFKFSGNLDQVYVTCSVILCETESSFSRCSQGCLTDPSRRKRSVTKETVGHSITQGPLRFVRQAVSNAVVEVNPPPVQPYIKVSGGGLGFKETLSTAVLASTFSVLLVLAFLIFGYFIRKRKDEDRRSLLVSGWEK</sequence>
<dbReference type="Gene3D" id="2.60.40.4100">
    <property type="entry name" value="Zona pellucida, ZP-C domain"/>
    <property type="match status" value="1"/>
</dbReference>
<reference evidence="5 6" key="1">
    <citation type="submission" date="2019-03" db="EMBL/GenBank/DDBJ databases">
        <title>First draft genome of Liparis tanakae, snailfish: a comprehensive survey of snailfish specific genes.</title>
        <authorList>
            <person name="Kim W."/>
            <person name="Song I."/>
            <person name="Jeong J.-H."/>
            <person name="Kim D."/>
            <person name="Kim S."/>
            <person name="Ryu S."/>
            <person name="Song J.Y."/>
            <person name="Lee S.K."/>
        </authorList>
    </citation>
    <scope>NUCLEOTIDE SEQUENCE [LARGE SCALE GENOMIC DNA]</scope>
    <source>
        <tissue evidence="5">Muscle</tissue>
    </source>
</reference>
<dbReference type="Pfam" id="PF23344">
    <property type="entry name" value="ZP-N"/>
    <property type="match status" value="1"/>
</dbReference>
<dbReference type="AlphaFoldDB" id="A0A4Z2ELV1"/>
<evidence type="ECO:0000256" key="2">
    <source>
        <dbReference type="ARBA" id="ARBA00023157"/>
    </source>
</evidence>
<evidence type="ECO:0000256" key="3">
    <source>
        <dbReference type="SAM" id="Phobius"/>
    </source>
</evidence>
<keyword evidence="3" id="KW-0812">Transmembrane</keyword>
<accession>A0A4Z2ELV1</accession>
<dbReference type="OrthoDB" id="10063988at2759"/>
<keyword evidence="3" id="KW-1133">Transmembrane helix</keyword>
<evidence type="ECO:0000313" key="5">
    <source>
        <dbReference type="EMBL" id="TNN29322.1"/>
    </source>
</evidence>
<evidence type="ECO:0000313" key="6">
    <source>
        <dbReference type="Proteomes" id="UP000314294"/>
    </source>
</evidence>
<keyword evidence="2" id="KW-1015">Disulfide bond</keyword>
<comment type="caution">
    <text evidence="5">The sequence shown here is derived from an EMBL/GenBank/DDBJ whole genome shotgun (WGS) entry which is preliminary data.</text>
</comment>
<dbReference type="InterPro" id="IPR042235">
    <property type="entry name" value="ZP-C_dom"/>
</dbReference>
<dbReference type="InterPro" id="IPR001507">
    <property type="entry name" value="ZP_dom"/>
</dbReference>
<organism evidence="5 6">
    <name type="scientific">Liparis tanakae</name>
    <name type="common">Tanaka's snailfish</name>
    <dbReference type="NCBI Taxonomy" id="230148"/>
    <lineage>
        <taxon>Eukaryota</taxon>
        <taxon>Metazoa</taxon>
        <taxon>Chordata</taxon>
        <taxon>Craniata</taxon>
        <taxon>Vertebrata</taxon>
        <taxon>Euteleostomi</taxon>
        <taxon>Actinopterygii</taxon>
        <taxon>Neopterygii</taxon>
        <taxon>Teleostei</taxon>
        <taxon>Neoteleostei</taxon>
        <taxon>Acanthomorphata</taxon>
        <taxon>Eupercaria</taxon>
        <taxon>Perciformes</taxon>
        <taxon>Cottioidei</taxon>
        <taxon>Cottales</taxon>
        <taxon>Liparidae</taxon>
        <taxon>Liparis</taxon>
    </lineage>
</organism>
<dbReference type="Gene3D" id="2.60.40.3210">
    <property type="entry name" value="Zona pellucida, ZP-N domain"/>
    <property type="match status" value="1"/>
</dbReference>
<dbReference type="InterPro" id="IPR055355">
    <property type="entry name" value="ZP-C"/>
</dbReference>
<keyword evidence="3" id="KW-0472">Membrane</keyword>
<evidence type="ECO:0000259" key="4">
    <source>
        <dbReference type="PROSITE" id="PS51034"/>
    </source>
</evidence>
<name>A0A4Z2ELV1_9TELE</name>
<feature type="domain" description="ZP" evidence="4">
    <location>
        <begin position="65"/>
        <end position="310"/>
    </location>
</feature>
<keyword evidence="1" id="KW-0732">Signal</keyword>
<keyword evidence="6" id="KW-1185">Reference proteome</keyword>
<dbReference type="PROSITE" id="PS51034">
    <property type="entry name" value="ZP_2"/>
    <property type="match status" value="1"/>
</dbReference>
<dbReference type="PANTHER" id="PTHR14002:SF59">
    <property type="entry name" value="CUB AND ZONA PELLUCIDA-LIKE DOMAIN-CONTAINING PROTEIN 1-RELATED"/>
    <property type="match status" value="1"/>
</dbReference>
<proteinExistence type="predicted"/>
<dbReference type="SMART" id="SM00241">
    <property type="entry name" value="ZP"/>
    <property type="match status" value="1"/>
</dbReference>